<evidence type="ECO:0000256" key="3">
    <source>
        <dbReference type="ARBA" id="ARBA00022679"/>
    </source>
</evidence>
<comment type="caution">
    <text evidence="6">The sequence shown here is derived from an EMBL/GenBank/DDBJ whole genome shotgun (WGS) entry which is preliminary data.</text>
</comment>
<keyword evidence="4" id="KW-0663">Pyridoxal phosphate</keyword>
<dbReference type="EMBL" id="JAKJSC010000001">
    <property type="protein sequence ID" value="MDE5418357.1"/>
    <property type="molecule type" value="Genomic_DNA"/>
</dbReference>
<dbReference type="InterPro" id="IPR015422">
    <property type="entry name" value="PyrdxlP-dep_Trfase_small"/>
</dbReference>
<dbReference type="RefSeq" id="WP_275109683.1">
    <property type="nucleotide sequence ID" value="NZ_JAKJSC010000001.1"/>
</dbReference>
<accession>A0ABT5VSF2</accession>
<sequence length="413" mass="46157">MISDLKGTFSQISNNNKRSAIREILKLTQNPEIISFAGGLPAPESFPVDALDTIVSDMLREEGAAVLQYDATEGVKELREVLLKKYEAEGTKADLENLIITTGSQQGLDLVGKVFVNQGDVVICGLPSYLGGIGAFQGYGAKMEGVPMDEQGMSAKLLEAKLEELKQQGIKPKFIYVIPDFQNPTGITMPESRRLEIIALAHKYDVLIVEDCPYREVRFEGEPQRMMYDLDNDNHVITLGTFSKIFAPGFRIGWILGPKDVNEKIVIAKQSADLCTPTFVQKIAVRYMNSGVFEANLQKTIDLYHQRRDVMLAEMEKHMPDCVKWTRPEGGMFLFITLPEHMDALELFHKAIEKKVAFVTGNVFYCDGGGTNTIRLNFSYVNNEKAITGVKRLAEIIEAEVMTVDNEKLVMNN</sequence>
<dbReference type="InterPro" id="IPR015421">
    <property type="entry name" value="PyrdxlP-dep_Trfase_major"/>
</dbReference>
<dbReference type="InterPro" id="IPR050859">
    <property type="entry name" value="Class-I_PLP-dep_aminotransf"/>
</dbReference>
<gene>
    <name evidence="6" type="ORF">L3049_10080</name>
</gene>
<comment type="cofactor">
    <cofactor evidence="1">
        <name>pyridoxal 5'-phosphate</name>
        <dbReference type="ChEBI" id="CHEBI:597326"/>
    </cofactor>
</comment>
<dbReference type="InterPro" id="IPR004839">
    <property type="entry name" value="Aminotransferase_I/II_large"/>
</dbReference>
<dbReference type="GO" id="GO:0008483">
    <property type="term" value="F:transaminase activity"/>
    <property type="evidence" value="ECO:0007669"/>
    <property type="project" value="UniProtKB-KW"/>
</dbReference>
<protein>
    <submittedName>
        <fullName evidence="6">PLP-dependent aminotransferase family protein</fullName>
    </submittedName>
</protein>
<dbReference type="PANTHER" id="PTHR42790">
    <property type="entry name" value="AMINOTRANSFERASE"/>
    <property type="match status" value="1"/>
</dbReference>
<evidence type="ECO:0000313" key="7">
    <source>
        <dbReference type="Proteomes" id="UP001528920"/>
    </source>
</evidence>
<evidence type="ECO:0000256" key="2">
    <source>
        <dbReference type="ARBA" id="ARBA00022576"/>
    </source>
</evidence>
<dbReference type="Gene3D" id="3.90.1150.10">
    <property type="entry name" value="Aspartate Aminotransferase, domain 1"/>
    <property type="match status" value="1"/>
</dbReference>
<organism evidence="6 7">
    <name type="scientific">Paralabilibaculum antarcticum</name>
    <dbReference type="NCBI Taxonomy" id="2912572"/>
    <lineage>
        <taxon>Bacteria</taxon>
        <taxon>Pseudomonadati</taxon>
        <taxon>Bacteroidota</taxon>
        <taxon>Bacteroidia</taxon>
        <taxon>Marinilabiliales</taxon>
        <taxon>Marinifilaceae</taxon>
        <taxon>Paralabilibaculum</taxon>
    </lineage>
</organism>
<dbReference type="CDD" id="cd00609">
    <property type="entry name" value="AAT_like"/>
    <property type="match status" value="1"/>
</dbReference>
<dbReference type="SUPFAM" id="SSF53383">
    <property type="entry name" value="PLP-dependent transferases"/>
    <property type="match status" value="1"/>
</dbReference>
<evidence type="ECO:0000313" key="6">
    <source>
        <dbReference type="EMBL" id="MDE5418357.1"/>
    </source>
</evidence>
<dbReference type="PANTHER" id="PTHR42790:SF19">
    <property type="entry name" value="KYNURENINE_ALPHA-AMINOADIPATE AMINOTRANSFERASE, MITOCHONDRIAL"/>
    <property type="match status" value="1"/>
</dbReference>
<dbReference type="Gene3D" id="3.40.640.10">
    <property type="entry name" value="Type I PLP-dependent aspartate aminotransferase-like (Major domain)"/>
    <property type="match status" value="1"/>
</dbReference>
<reference evidence="6 7" key="1">
    <citation type="submission" date="2022-01" db="EMBL/GenBank/DDBJ databases">
        <title>Labilibaculum sp. nov, a marine bacterium isolated from Antarctica.</title>
        <authorList>
            <person name="Dai W."/>
        </authorList>
    </citation>
    <scope>NUCLEOTIDE SEQUENCE [LARGE SCALE GENOMIC DNA]</scope>
    <source>
        <strain evidence="6 7">DW002</strain>
    </source>
</reference>
<dbReference type="Pfam" id="PF00155">
    <property type="entry name" value="Aminotran_1_2"/>
    <property type="match status" value="1"/>
</dbReference>
<proteinExistence type="predicted"/>
<feature type="domain" description="Aminotransferase class I/classII large" evidence="5">
    <location>
        <begin position="60"/>
        <end position="386"/>
    </location>
</feature>
<dbReference type="InterPro" id="IPR015424">
    <property type="entry name" value="PyrdxlP-dep_Trfase"/>
</dbReference>
<keyword evidence="2 6" id="KW-0032">Aminotransferase</keyword>
<keyword evidence="7" id="KW-1185">Reference proteome</keyword>
<evidence type="ECO:0000256" key="1">
    <source>
        <dbReference type="ARBA" id="ARBA00001933"/>
    </source>
</evidence>
<keyword evidence="3" id="KW-0808">Transferase</keyword>
<dbReference type="Proteomes" id="UP001528920">
    <property type="component" value="Unassembled WGS sequence"/>
</dbReference>
<evidence type="ECO:0000256" key="4">
    <source>
        <dbReference type="ARBA" id="ARBA00022898"/>
    </source>
</evidence>
<name>A0ABT5VSF2_9BACT</name>
<evidence type="ECO:0000259" key="5">
    <source>
        <dbReference type="Pfam" id="PF00155"/>
    </source>
</evidence>